<dbReference type="InterPro" id="IPR036638">
    <property type="entry name" value="HLH_DNA-bd_sf"/>
</dbReference>
<dbReference type="Proteomes" id="UP000450917">
    <property type="component" value="Unassembled WGS sequence"/>
</dbReference>
<keyword evidence="2" id="KW-1185">Reference proteome</keyword>
<accession>A0A7X2Z793</accession>
<evidence type="ECO:0000313" key="1">
    <source>
        <dbReference type="EMBL" id="MUG69644.1"/>
    </source>
</evidence>
<organism evidence="1 2">
    <name type="scientific">Paenibacillus validus</name>
    <dbReference type="NCBI Taxonomy" id="44253"/>
    <lineage>
        <taxon>Bacteria</taxon>
        <taxon>Bacillati</taxon>
        <taxon>Bacillota</taxon>
        <taxon>Bacilli</taxon>
        <taxon>Bacillales</taxon>
        <taxon>Paenibacillaceae</taxon>
        <taxon>Paenibacillus</taxon>
    </lineage>
</organism>
<dbReference type="SUPFAM" id="SSF140500">
    <property type="entry name" value="BAS1536-like"/>
    <property type="match status" value="1"/>
</dbReference>
<evidence type="ECO:0000313" key="2">
    <source>
        <dbReference type="Proteomes" id="UP000450917"/>
    </source>
</evidence>
<proteinExistence type="predicted"/>
<dbReference type="InterPro" id="IPR018540">
    <property type="entry name" value="Spo0E-like"/>
</dbReference>
<reference evidence="1 2" key="1">
    <citation type="submission" date="2019-11" db="EMBL/GenBank/DDBJ databases">
        <title>Draft genome sequences of five Paenibacillus species of dairy origin.</title>
        <authorList>
            <person name="Olajide A.M."/>
            <person name="Chen S."/>
            <person name="Lapointe G."/>
        </authorList>
    </citation>
    <scope>NUCLEOTIDE SEQUENCE [LARGE SCALE GENOMIC DNA]</scope>
    <source>
        <strain evidence="1 2">2CS3</strain>
    </source>
</reference>
<gene>
    <name evidence="1" type="ORF">GNP93_03020</name>
</gene>
<comment type="caution">
    <text evidence="1">The sequence shown here is derived from an EMBL/GenBank/DDBJ whole genome shotgun (WGS) entry which is preliminary data.</text>
</comment>
<dbReference type="Pfam" id="PF09388">
    <property type="entry name" value="SpoOE-like"/>
    <property type="match status" value="1"/>
</dbReference>
<dbReference type="GO" id="GO:0043937">
    <property type="term" value="P:regulation of sporulation"/>
    <property type="evidence" value="ECO:0007669"/>
    <property type="project" value="InterPro"/>
</dbReference>
<name>A0A7X2Z793_9BACL</name>
<protein>
    <submittedName>
        <fullName evidence="1">Spo0E family sporulation regulatory protein-aspartic acid phosphatase</fullName>
    </submittedName>
</protein>
<dbReference type="GO" id="GO:0046983">
    <property type="term" value="F:protein dimerization activity"/>
    <property type="evidence" value="ECO:0007669"/>
    <property type="project" value="InterPro"/>
</dbReference>
<dbReference type="Gene3D" id="4.10.280.10">
    <property type="entry name" value="Helix-loop-helix DNA-binding domain"/>
    <property type="match status" value="1"/>
</dbReference>
<sequence>MNISGSELGCQIQKCIDDLNILVIDKGLTLTDPLVVKISMELDELILEAMRRKCDGSSFVFDRSCIK</sequence>
<dbReference type="RefSeq" id="WP_054799415.1">
    <property type="nucleotide sequence ID" value="NZ_JARTHJ010000225.1"/>
</dbReference>
<dbReference type="InterPro" id="IPR037208">
    <property type="entry name" value="Spo0E-like_sf"/>
</dbReference>
<dbReference type="AlphaFoldDB" id="A0A7X2Z793"/>
<dbReference type="EMBL" id="WNZX01000002">
    <property type="protein sequence ID" value="MUG69644.1"/>
    <property type="molecule type" value="Genomic_DNA"/>
</dbReference>